<proteinExistence type="predicted"/>
<gene>
    <name evidence="1" type="primary">ORF150036</name>
</gene>
<name>A0A0B7AY58_9EUPU</name>
<organism evidence="1">
    <name type="scientific">Arion vulgaris</name>
    <dbReference type="NCBI Taxonomy" id="1028688"/>
    <lineage>
        <taxon>Eukaryota</taxon>
        <taxon>Metazoa</taxon>
        <taxon>Spiralia</taxon>
        <taxon>Lophotrochozoa</taxon>
        <taxon>Mollusca</taxon>
        <taxon>Gastropoda</taxon>
        <taxon>Heterobranchia</taxon>
        <taxon>Euthyneura</taxon>
        <taxon>Panpulmonata</taxon>
        <taxon>Eupulmonata</taxon>
        <taxon>Stylommatophora</taxon>
        <taxon>Helicina</taxon>
        <taxon>Arionoidea</taxon>
        <taxon>Arionidae</taxon>
        <taxon>Arion</taxon>
    </lineage>
</organism>
<feature type="non-terminal residue" evidence="1">
    <location>
        <position position="52"/>
    </location>
</feature>
<dbReference type="AlphaFoldDB" id="A0A0B7AY58"/>
<evidence type="ECO:0000313" key="1">
    <source>
        <dbReference type="EMBL" id="CEK85753.1"/>
    </source>
</evidence>
<accession>A0A0B7AY58</accession>
<protein>
    <submittedName>
        <fullName evidence="1">Uncharacterized protein</fullName>
    </submittedName>
</protein>
<dbReference type="EMBL" id="HACG01038888">
    <property type="protein sequence ID" value="CEK85753.1"/>
    <property type="molecule type" value="Transcribed_RNA"/>
</dbReference>
<sequence>MAQKEKINTWHIEAERPASTCVVPGPAKEAKNRTIATYKACHKRRLMQDQGK</sequence>
<reference evidence="1" key="1">
    <citation type="submission" date="2014-12" db="EMBL/GenBank/DDBJ databases">
        <title>Insight into the proteome of Arion vulgaris.</title>
        <authorList>
            <person name="Aradska J."/>
            <person name="Bulat T."/>
            <person name="Smidak R."/>
            <person name="Sarate P."/>
            <person name="Gangsoo J."/>
            <person name="Sialana F."/>
            <person name="Bilban M."/>
            <person name="Lubec G."/>
        </authorList>
    </citation>
    <scope>NUCLEOTIDE SEQUENCE</scope>
    <source>
        <tissue evidence="1">Skin</tissue>
    </source>
</reference>